<dbReference type="PANTHER" id="PTHR47184">
    <property type="entry name" value="PHOSPHATIDYLINOSITOL 3-AND 4-KINASE FAMILY PROTEIN-RELATED"/>
    <property type="match status" value="1"/>
</dbReference>
<accession>A0A392NY49</accession>
<dbReference type="AlphaFoldDB" id="A0A392NY49"/>
<feature type="non-terminal residue" evidence="1">
    <location>
        <position position="72"/>
    </location>
</feature>
<feature type="non-terminal residue" evidence="1">
    <location>
        <position position="1"/>
    </location>
</feature>
<comment type="caution">
    <text evidence="1">The sequence shown here is derived from an EMBL/GenBank/DDBJ whole genome shotgun (WGS) entry which is preliminary data.</text>
</comment>
<evidence type="ECO:0000313" key="1">
    <source>
        <dbReference type="EMBL" id="MCI04129.1"/>
    </source>
</evidence>
<protein>
    <submittedName>
        <fullName evidence="1">Symplekin-like</fullName>
    </submittedName>
</protein>
<keyword evidence="2" id="KW-1185">Reference proteome</keyword>
<dbReference type="Proteomes" id="UP000265520">
    <property type="component" value="Unassembled WGS sequence"/>
</dbReference>
<name>A0A392NY49_9FABA</name>
<sequence>VESLDISGTSQALESENDAIRVAKPTIQSVSSISFSEAQRLISLFFALCTKKPSLLQIVFDVYGQASRTVKQ</sequence>
<dbReference type="PANTHER" id="PTHR47184:SF3">
    <property type="entry name" value="PHOSPHATIDYLINOSITOL 3-AND 4-KINASE FAMILY PROTEIN-RELATED"/>
    <property type="match status" value="1"/>
</dbReference>
<evidence type="ECO:0000313" key="2">
    <source>
        <dbReference type="Proteomes" id="UP000265520"/>
    </source>
</evidence>
<dbReference type="EMBL" id="LXQA010054394">
    <property type="protein sequence ID" value="MCI04129.1"/>
    <property type="molecule type" value="Genomic_DNA"/>
</dbReference>
<proteinExistence type="predicted"/>
<organism evidence="1 2">
    <name type="scientific">Trifolium medium</name>
    <dbReference type="NCBI Taxonomy" id="97028"/>
    <lineage>
        <taxon>Eukaryota</taxon>
        <taxon>Viridiplantae</taxon>
        <taxon>Streptophyta</taxon>
        <taxon>Embryophyta</taxon>
        <taxon>Tracheophyta</taxon>
        <taxon>Spermatophyta</taxon>
        <taxon>Magnoliopsida</taxon>
        <taxon>eudicotyledons</taxon>
        <taxon>Gunneridae</taxon>
        <taxon>Pentapetalae</taxon>
        <taxon>rosids</taxon>
        <taxon>fabids</taxon>
        <taxon>Fabales</taxon>
        <taxon>Fabaceae</taxon>
        <taxon>Papilionoideae</taxon>
        <taxon>50 kb inversion clade</taxon>
        <taxon>NPAAA clade</taxon>
        <taxon>Hologalegina</taxon>
        <taxon>IRL clade</taxon>
        <taxon>Trifolieae</taxon>
        <taxon>Trifolium</taxon>
    </lineage>
</organism>
<reference evidence="1 2" key="1">
    <citation type="journal article" date="2018" name="Front. Plant Sci.">
        <title>Red Clover (Trifolium pratense) and Zigzag Clover (T. medium) - A Picture of Genomic Similarities and Differences.</title>
        <authorList>
            <person name="Dluhosova J."/>
            <person name="Istvanek J."/>
            <person name="Nedelnik J."/>
            <person name="Repkova J."/>
        </authorList>
    </citation>
    <scope>NUCLEOTIDE SEQUENCE [LARGE SCALE GENOMIC DNA]</scope>
    <source>
        <strain evidence="2">cv. 10/8</strain>
        <tissue evidence="1">Leaf</tissue>
    </source>
</reference>